<sequence>MQRVEYLSLISRHLYNMTYQFSHSHLYSASPYLYSPLLRLDPIPSQNQTTYIPLSAHMVHETTTIPIQHLNRPVESD</sequence>
<evidence type="ECO:0000313" key="2">
    <source>
        <dbReference type="Proteomes" id="UP001498398"/>
    </source>
</evidence>
<protein>
    <submittedName>
        <fullName evidence="1">Uncharacterized protein</fullName>
    </submittedName>
</protein>
<comment type="caution">
    <text evidence="1">The sequence shown here is derived from an EMBL/GenBank/DDBJ whole genome shotgun (WGS) entry which is preliminary data.</text>
</comment>
<keyword evidence="2" id="KW-1185">Reference proteome</keyword>
<proteinExistence type="predicted"/>
<gene>
    <name evidence="1" type="ORF">VKT23_017060</name>
</gene>
<dbReference type="Proteomes" id="UP001498398">
    <property type="component" value="Unassembled WGS sequence"/>
</dbReference>
<evidence type="ECO:0000313" key="1">
    <source>
        <dbReference type="EMBL" id="KAK7440422.1"/>
    </source>
</evidence>
<accession>A0ABR1IWH2</accession>
<name>A0ABR1IWH2_9AGAR</name>
<organism evidence="1 2">
    <name type="scientific">Marasmiellus scandens</name>
    <dbReference type="NCBI Taxonomy" id="2682957"/>
    <lineage>
        <taxon>Eukaryota</taxon>
        <taxon>Fungi</taxon>
        <taxon>Dikarya</taxon>
        <taxon>Basidiomycota</taxon>
        <taxon>Agaricomycotina</taxon>
        <taxon>Agaricomycetes</taxon>
        <taxon>Agaricomycetidae</taxon>
        <taxon>Agaricales</taxon>
        <taxon>Marasmiineae</taxon>
        <taxon>Omphalotaceae</taxon>
        <taxon>Marasmiellus</taxon>
    </lineage>
</organism>
<reference evidence="1 2" key="1">
    <citation type="submission" date="2024-01" db="EMBL/GenBank/DDBJ databases">
        <title>A draft genome for the cacao thread blight pathogen Marasmiellus scandens.</title>
        <authorList>
            <person name="Baruah I.K."/>
            <person name="Leung J."/>
            <person name="Bukari Y."/>
            <person name="Amoako-Attah I."/>
            <person name="Meinhardt L.W."/>
            <person name="Bailey B.A."/>
            <person name="Cohen S.P."/>
        </authorList>
    </citation>
    <scope>NUCLEOTIDE SEQUENCE [LARGE SCALE GENOMIC DNA]</scope>
    <source>
        <strain evidence="1 2">GH-19</strain>
    </source>
</reference>
<dbReference type="EMBL" id="JBANRG010000068">
    <property type="protein sequence ID" value="KAK7440422.1"/>
    <property type="molecule type" value="Genomic_DNA"/>
</dbReference>